<name>A0A0E9UII4_ANGAN</name>
<reference evidence="1" key="1">
    <citation type="submission" date="2014-11" db="EMBL/GenBank/DDBJ databases">
        <authorList>
            <person name="Amaro Gonzalez C."/>
        </authorList>
    </citation>
    <scope>NUCLEOTIDE SEQUENCE</scope>
</reference>
<evidence type="ECO:0000313" key="1">
    <source>
        <dbReference type="EMBL" id="JAH65075.1"/>
    </source>
</evidence>
<dbReference type="AlphaFoldDB" id="A0A0E9UII4"/>
<proteinExistence type="predicted"/>
<dbReference type="EMBL" id="GBXM01043502">
    <property type="protein sequence ID" value="JAH65075.1"/>
    <property type="molecule type" value="Transcribed_RNA"/>
</dbReference>
<organism evidence="1">
    <name type="scientific">Anguilla anguilla</name>
    <name type="common">European freshwater eel</name>
    <name type="synonym">Muraena anguilla</name>
    <dbReference type="NCBI Taxonomy" id="7936"/>
    <lineage>
        <taxon>Eukaryota</taxon>
        <taxon>Metazoa</taxon>
        <taxon>Chordata</taxon>
        <taxon>Craniata</taxon>
        <taxon>Vertebrata</taxon>
        <taxon>Euteleostomi</taxon>
        <taxon>Actinopterygii</taxon>
        <taxon>Neopterygii</taxon>
        <taxon>Teleostei</taxon>
        <taxon>Anguilliformes</taxon>
        <taxon>Anguillidae</taxon>
        <taxon>Anguilla</taxon>
    </lineage>
</organism>
<accession>A0A0E9UII4</accession>
<sequence>MHKHKLELLIENKFKISNTI</sequence>
<protein>
    <submittedName>
        <fullName evidence="1">Uncharacterized protein</fullName>
    </submittedName>
</protein>
<reference evidence="1" key="2">
    <citation type="journal article" date="2015" name="Fish Shellfish Immunol.">
        <title>Early steps in the European eel (Anguilla anguilla)-Vibrio vulnificus interaction in the gills: Role of the RtxA13 toxin.</title>
        <authorList>
            <person name="Callol A."/>
            <person name="Pajuelo D."/>
            <person name="Ebbesson L."/>
            <person name="Teles M."/>
            <person name="MacKenzie S."/>
            <person name="Amaro C."/>
        </authorList>
    </citation>
    <scope>NUCLEOTIDE SEQUENCE</scope>
</reference>